<dbReference type="PANTHER" id="PTHR33352">
    <property type="entry name" value="SLR1095 PROTEIN"/>
    <property type="match status" value="1"/>
</dbReference>
<accession>B7K1V8</accession>
<evidence type="ECO:0000256" key="1">
    <source>
        <dbReference type="SAM" id="Coils"/>
    </source>
</evidence>
<dbReference type="Proteomes" id="UP000008204">
    <property type="component" value="Chromosome"/>
</dbReference>
<evidence type="ECO:0000313" key="4">
    <source>
        <dbReference type="Proteomes" id="UP000008204"/>
    </source>
</evidence>
<dbReference type="HOGENOM" id="CLU_075279_2_1_3"/>
<reference evidence="4" key="1">
    <citation type="journal article" date="2011" name="MBio">
        <title>Novel metabolic attributes of the genus Cyanothece, comprising a group of unicellular nitrogen-fixing Cyanobacteria.</title>
        <authorList>
            <person name="Bandyopadhyay A."/>
            <person name="Elvitigala T."/>
            <person name="Welsh E."/>
            <person name="Stockel J."/>
            <person name="Liberton M."/>
            <person name="Min H."/>
            <person name="Sherman L.A."/>
            <person name="Pakrasi H.B."/>
        </authorList>
    </citation>
    <scope>NUCLEOTIDE SEQUENCE [LARGE SCALE GENOMIC DNA]</scope>
    <source>
        <strain evidence="4">PCC 8801</strain>
    </source>
</reference>
<dbReference type="SUPFAM" id="SSF52980">
    <property type="entry name" value="Restriction endonuclease-like"/>
    <property type="match status" value="1"/>
</dbReference>
<dbReference type="OrthoDB" id="278499at2"/>
<dbReference type="InterPro" id="IPR011335">
    <property type="entry name" value="Restrct_endonuc-II-like"/>
</dbReference>
<gene>
    <name evidence="3" type="ordered locus">PCC8801_0161</name>
</gene>
<dbReference type="STRING" id="41431.PCC8801_0161"/>
<evidence type="ECO:0000313" key="3">
    <source>
        <dbReference type="EMBL" id="ACK64265.1"/>
    </source>
</evidence>
<evidence type="ECO:0000259" key="2">
    <source>
        <dbReference type="Pfam" id="PF05685"/>
    </source>
</evidence>
<feature type="coiled-coil region" evidence="1">
    <location>
        <begin position="209"/>
        <end position="251"/>
    </location>
</feature>
<dbReference type="PANTHER" id="PTHR33352:SF3">
    <property type="entry name" value="SLR1612 PROTEIN"/>
    <property type="match status" value="1"/>
</dbReference>
<feature type="domain" description="Putative restriction endonuclease" evidence="2">
    <location>
        <begin position="37"/>
        <end position="188"/>
    </location>
</feature>
<proteinExistence type="predicted"/>
<dbReference type="eggNOG" id="COG4636">
    <property type="taxonomic scope" value="Bacteria"/>
</dbReference>
<name>B7K1V8_RIPO1</name>
<dbReference type="InterPro" id="IPR008538">
    <property type="entry name" value="Uma2"/>
</dbReference>
<keyword evidence="1" id="KW-0175">Coiled coil</keyword>
<keyword evidence="4" id="KW-1185">Reference proteome</keyword>
<dbReference type="EMBL" id="CP001287">
    <property type="protein sequence ID" value="ACK64265.1"/>
    <property type="molecule type" value="Genomic_DNA"/>
</dbReference>
<organism evidence="3 4">
    <name type="scientific">Rippkaea orientalis (strain PCC 8801 / RF-1)</name>
    <name type="common">Cyanothece sp. (strain PCC 8801)</name>
    <dbReference type="NCBI Taxonomy" id="41431"/>
    <lineage>
        <taxon>Bacteria</taxon>
        <taxon>Bacillati</taxon>
        <taxon>Cyanobacteriota</taxon>
        <taxon>Cyanophyceae</taxon>
        <taxon>Oscillatoriophycideae</taxon>
        <taxon>Chroococcales</taxon>
        <taxon>Aphanothecaceae</taxon>
        <taxon>Rippkaea</taxon>
        <taxon>Rippkaea orientalis</taxon>
    </lineage>
</organism>
<dbReference type="KEGG" id="cyp:PCC8801_0161"/>
<dbReference type="Pfam" id="PF05685">
    <property type="entry name" value="Uma2"/>
    <property type="match status" value="1"/>
</dbReference>
<dbReference type="RefSeq" id="WP_012593542.1">
    <property type="nucleotide sequence ID" value="NC_011726.1"/>
</dbReference>
<protein>
    <recommendedName>
        <fullName evidence="2">Putative restriction endonuclease domain-containing protein</fullName>
    </recommendedName>
</protein>
<dbReference type="AlphaFoldDB" id="B7K1V8"/>
<sequence length="257" mass="30200">MATKPIETRQTIELPDHTQLPDRDNNFVKNFQEHPQSILLTESITPILEIIHPDHHYCIGQDSDIYWRLTDPIERGVVAPDWFYVPNVPPTLKGKPRRSYVLWQEMISPLIVIEFVSGDGSEEQDKTPWEGKFWLYETVIHAGYYAIYEVELARVQVYQLSANHYELIEPNERGHYPIAEMGVELGIWKGIYQNLELPWLRWWDSQGNLLLMGHELAEQERQAKELAEQMAIEERQARESVEQRLLELEQRLREAGL</sequence>